<accession>A0A1G7A9A3</accession>
<dbReference type="InterPro" id="IPR008979">
    <property type="entry name" value="Galactose-bd-like_sf"/>
</dbReference>
<dbReference type="PROSITE" id="PS51820">
    <property type="entry name" value="PA14"/>
    <property type="match status" value="1"/>
</dbReference>
<dbReference type="GO" id="GO:0016787">
    <property type="term" value="F:hydrolase activity"/>
    <property type="evidence" value="ECO:0007669"/>
    <property type="project" value="InterPro"/>
</dbReference>
<dbReference type="GO" id="GO:0030246">
    <property type="term" value="F:carbohydrate binding"/>
    <property type="evidence" value="ECO:0007669"/>
    <property type="project" value="InterPro"/>
</dbReference>
<dbReference type="Pfam" id="PF17851">
    <property type="entry name" value="GH43_C2"/>
    <property type="match status" value="1"/>
</dbReference>
<dbReference type="InterPro" id="IPR011042">
    <property type="entry name" value="6-blade_b-propeller_TolB-like"/>
</dbReference>
<dbReference type="InterPro" id="IPR010496">
    <property type="entry name" value="AL/BT2_dom"/>
</dbReference>
<dbReference type="SMART" id="SM00758">
    <property type="entry name" value="PA14"/>
    <property type="match status" value="1"/>
</dbReference>
<keyword evidence="1" id="KW-0732">Signal</keyword>
<dbReference type="Proteomes" id="UP000199034">
    <property type="component" value="Unassembled WGS sequence"/>
</dbReference>
<dbReference type="PROSITE" id="PS51318">
    <property type="entry name" value="TAT"/>
    <property type="match status" value="1"/>
</dbReference>
<keyword evidence="3" id="KW-1185">Reference proteome</keyword>
<dbReference type="SUPFAM" id="SSF49899">
    <property type="entry name" value="Concanavalin A-like lectins/glucanases"/>
    <property type="match status" value="1"/>
</dbReference>
<dbReference type="SUPFAM" id="SSF56988">
    <property type="entry name" value="Anthrax protective antigen"/>
    <property type="match status" value="1"/>
</dbReference>
<dbReference type="Pfam" id="PF06439">
    <property type="entry name" value="3keto-disac_hyd"/>
    <property type="match status" value="1"/>
</dbReference>
<dbReference type="Gene3D" id="2.60.40.10">
    <property type="entry name" value="Immunoglobulins"/>
    <property type="match status" value="1"/>
</dbReference>
<evidence type="ECO:0000313" key="3">
    <source>
        <dbReference type="Proteomes" id="UP000199034"/>
    </source>
</evidence>
<dbReference type="SUPFAM" id="SSF101898">
    <property type="entry name" value="NHL repeat"/>
    <property type="match status" value="1"/>
</dbReference>
<gene>
    <name evidence="2" type="ORF">SAMN05421872_11532</name>
</gene>
<reference evidence="2 3" key="1">
    <citation type="submission" date="2016-10" db="EMBL/GenBank/DDBJ databases">
        <authorList>
            <person name="de Groot N.N."/>
        </authorList>
    </citation>
    <scope>NUCLEOTIDE SEQUENCE [LARGE SCALE GENOMIC DNA]</scope>
    <source>
        <strain evidence="2 3">CGMCC 4.6858</strain>
    </source>
</reference>
<dbReference type="PANTHER" id="PTHR33546">
    <property type="entry name" value="LARGE, MULTIFUNCTIONAL SECRETED PROTEIN-RELATED"/>
    <property type="match status" value="1"/>
</dbReference>
<dbReference type="Gene3D" id="2.120.10.30">
    <property type="entry name" value="TolB, C-terminal domain"/>
    <property type="match status" value="1"/>
</dbReference>
<dbReference type="EMBL" id="FMZM01000015">
    <property type="protein sequence ID" value="SDE11464.1"/>
    <property type="molecule type" value="Genomic_DNA"/>
</dbReference>
<dbReference type="InterPro" id="IPR005084">
    <property type="entry name" value="CBM6"/>
</dbReference>
<dbReference type="SMART" id="SM00606">
    <property type="entry name" value="CBD_IV"/>
    <property type="match status" value="1"/>
</dbReference>
<dbReference type="Gene3D" id="3.90.182.10">
    <property type="entry name" value="Toxin - Anthrax Protective Antigen,domain 1"/>
    <property type="match status" value="1"/>
</dbReference>
<dbReference type="Gene3D" id="2.60.120.560">
    <property type="entry name" value="Exo-inulinase, domain 1"/>
    <property type="match status" value="1"/>
</dbReference>
<dbReference type="InterPro" id="IPR041542">
    <property type="entry name" value="GH43_C2"/>
</dbReference>
<dbReference type="GO" id="GO:0005975">
    <property type="term" value="P:carbohydrate metabolic process"/>
    <property type="evidence" value="ECO:0007669"/>
    <property type="project" value="UniProtKB-ARBA"/>
</dbReference>
<dbReference type="Gene3D" id="2.60.120.260">
    <property type="entry name" value="Galactose-binding domain-like"/>
    <property type="match status" value="2"/>
</dbReference>
<evidence type="ECO:0000256" key="1">
    <source>
        <dbReference type="ARBA" id="ARBA00022729"/>
    </source>
</evidence>
<dbReference type="RefSeq" id="WP_211753166.1">
    <property type="nucleotide sequence ID" value="NZ_FMZM01000015.1"/>
</dbReference>
<dbReference type="PANTHER" id="PTHR33546:SF1">
    <property type="entry name" value="LARGE, MULTIFUNCTIONAL SECRETED PROTEIN"/>
    <property type="match status" value="1"/>
</dbReference>
<dbReference type="STRING" id="1045774.SAMN05421872_11532"/>
<dbReference type="InterPro" id="IPR006311">
    <property type="entry name" value="TAT_signal"/>
</dbReference>
<dbReference type="Pfam" id="PF16990">
    <property type="entry name" value="CBM_35"/>
    <property type="match status" value="1"/>
</dbReference>
<proteinExistence type="predicted"/>
<evidence type="ECO:0000313" key="2">
    <source>
        <dbReference type="EMBL" id="SDE11464.1"/>
    </source>
</evidence>
<dbReference type="InterPro" id="IPR013783">
    <property type="entry name" value="Ig-like_fold"/>
</dbReference>
<dbReference type="CDD" id="cd04083">
    <property type="entry name" value="CBM35_Lmo2446-like"/>
    <property type="match status" value="2"/>
</dbReference>
<dbReference type="Pfam" id="PF03422">
    <property type="entry name" value="CBM_6"/>
    <property type="match status" value="1"/>
</dbReference>
<dbReference type="InterPro" id="IPR037524">
    <property type="entry name" value="PA14/GLEYA"/>
</dbReference>
<name>A0A1G7A9A3_9ACTN</name>
<protein>
    <submittedName>
        <fullName evidence="2">Carbohydrate binding module (Family 35)</fullName>
    </submittedName>
</protein>
<dbReference type="InterPro" id="IPR013320">
    <property type="entry name" value="ConA-like_dom_sf"/>
</dbReference>
<sequence>MSSTSQRPSRLRRRGPLAVVLAGALALGVATGVTAASAVPAGDEPGVTMRAFQLGQPISDLCTLKSGQTPNVDLLKPTIDWDAPDDFGGLQDNYLVQVLANLSIDTAGTYQFRLTSDDGSDLFIGDQLVIDHDGLHGPTAKDGSVTLTAGVHPLRVNYFEGTNGERLTLQWQKPGQTTFSVVPTSVLSTEAGVTRVTAPGFKQCEGQSDSAGDGLQLDAVNPAYDLVDLRPAGFEPQVSGLEWDGDDLLVLTWGGNGNDQGNVSLGELWRLKGVKTATSPAGVTRTKIAGALKEPMGVKVVDGDVYVSEKHQLSKLVDAGDDGVFETKETVATWPFDGNFHEFAFGMLYEGGKFHLNLSVSINLGGATTVPQGSHDRGTHITVDKETGEIEYVAGGLRTPHGMGRGPDGEILVTDNQGGWLPASKLVEIKPGRFFNHFTTGPGGTKGRFDEEPVTKPILWMPQNEIANSPSQPVLVEEGPYAGQLLIGDVTYGGLQRAYLDKVDGEYQGALFRMSQGLEAGSSRVLRDEDGTLYVGGIGAGGNWGQTGKLRFGLQKLELNDTVPFDMESMKVVEGGFDVTYTKPLSPATLAGLASKYQLDQWRYKATAQYGGPKLDEETLEVTSAVASPDGRTVRIQVDGMKPDRVVHLRSPRPFSATSGETLWSTEAWYTLNSYPGYVEPEPEPAPFGLYELEDGELTGSANIQNEHAGFSGSGFVAGMGDVGAGSTVQVVVDEAGTYDLKLGYANGPNPFEGTKKLSVFVNDQRTQLSLPSTGGWKTWGSITRQITLPAGPSTIRLEKVTGDDGHVNLDYVQVLRPTSTRYEAESAARSGGANLQNEHAGFSGTGYVGGLETGGASVSFTVDADAAGDHDLTLGYANGPHPAPNLTKKLDLSVNGGPARSVSLANTGAWNAWRASVERVALQEGSNTVTYTVPAANGQTDGRVNVDYVDVAESAPVCDPEGVSSDDEFEGDALDTCRWSTVLNPAPGGLEVRDGELRLSAQSGDITGGIFSARNVVLQPAPSDGTWAATTQLSLTGTKEYLQGGLIAHTSTDNWAKVVAMRTPQSTWVLEFGRRIDGQMVFSNSPALPGAPKDLQLQMVSTGTTIQAKYSLDQGTSWQSMGAGYPSTGLVDPKVGVAAYNGSGSQIGRFEKFTITEPVVEPDTCEATTADPGYRMLYDGTAASLEDWNMAGPGFFTREADCTLKTHGGLGLLWHQDALEGDYSLQLDWKLTADHNGGVFVGFPNPGTDPWVAVNQGYEIQIDATDDADSTTGAVYNFQSADLPKRDAALNPQGAWNHYEIRVEGKRIRIYLNEVLVNDFTSADPARLDWPSYVGLQNHGNGENVLYRDVQVKELADPENVAPTVTVTPTPATVEVGRTTKVEVAVDSPAEETPTGEVVLTVGGTALPAATLVDGKASITVGPFDRTGPVALSASYDGDAAHDPGEGSGSLTVTKKPVVTPPPPPPVVKPKLATVGTKVDADKARRKAAVTLRCVQGACRGTVSLRLASGKQLGTGKVTLKAGARGKVRLSLTKLARKQLKGKAAVRAVLVVRFADGSTQRLTVRLTR</sequence>
<dbReference type="SUPFAM" id="SSF49785">
    <property type="entry name" value="Galactose-binding domain-like"/>
    <property type="match status" value="2"/>
</dbReference>
<organism evidence="2 3">
    <name type="scientific">Nocardioides lianchengensis</name>
    <dbReference type="NCBI Taxonomy" id="1045774"/>
    <lineage>
        <taxon>Bacteria</taxon>
        <taxon>Bacillati</taxon>
        <taxon>Actinomycetota</taxon>
        <taxon>Actinomycetes</taxon>
        <taxon>Propionibacteriales</taxon>
        <taxon>Nocardioidaceae</taxon>
        <taxon>Nocardioides</taxon>
    </lineage>
</organism>
<dbReference type="PROSITE" id="PS51175">
    <property type="entry name" value="CBM6"/>
    <property type="match status" value="2"/>
</dbReference>
<dbReference type="Gene3D" id="2.60.120.200">
    <property type="match status" value="1"/>
</dbReference>
<dbReference type="InterPro" id="IPR011658">
    <property type="entry name" value="PA14_dom"/>
</dbReference>
<dbReference type="InterPro" id="IPR006584">
    <property type="entry name" value="Cellulose-bd_IV"/>
</dbReference>
<dbReference type="Pfam" id="PF07691">
    <property type="entry name" value="PA14"/>
    <property type="match status" value="1"/>
</dbReference>